<dbReference type="Proteomes" id="UP000182658">
    <property type="component" value="Unassembled WGS sequence"/>
</dbReference>
<keyword evidence="3" id="KW-1185">Reference proteome</keyword>
<dbReference type="GO" id="GO:0005739">
    <property type="term" value="C:mitochondrion"/>
    <property type="evidence" value="ECO:0007669"/>
    <property type="project" value="UniProtKB-ARBA"/>
</dbReference>
<dbReference type="AlphaFoldDB" id="A0A1J7J6K3"/>
<feature type="non-terminal residue" evidence="2">
    <location>
        <position position="88"/>
    </location>
</feature>
<dbReference type="Gene3D" id="1.20.210.10">
    <property type="entry name" value="Cytochrome c oxidase-like, subunit I domain"/>
    <property type="match status" value="1"/>
</dbReference>
<dbReference type="SUPFAM" id="SSF81442">
    <property type="entry name" value="Cytochrome c oxidase subunit I-like"/>
    <property type="match status" value="1"/>
</dbReference>
<name>A0A1J7J6K3_9PEZI</name>
<evidence type="ECO:0000256" key="1">
    <source>
        <dbReference type="SAM" id="Phobius"/>
    </source>
</evidence>
<keyword evidence="1" id="KW-1133">Transmembrane helix</keyword>
<dbReference type="InParanoid" id="A0A1J7J6K3"/>
<evidence type="ECO:0000313" key="2">
    <source>
        <dbReference type="EMBL" id="OIW23130.1"/>
    </source>
</evidence>
<sequence>VNNFSFWIRTAGAVIVVIWLFVGKFVRTGWIACTLVFGAAYVNGVGVDCHICGLQGPGIGTTQSGINLIATVVKMPIFTWTSLCVPIV</sequence>
<accession>A0A1J7J6K3</accession>
<evidence type="ECO:0000313" key="3">
    <source>
        <dbReference type="Proteomes" id="UP000182658"/>
    </source>
</evidence>
<keyword evidence="1" id="KW-0812">Transmembrane</keyword>
<keyword evidence="1" id="KW-0472">Membrane</keyword>
<organism evidence="2 3">
    <name type="scientific">Coniochaeta ligniaria NRRL 30616</name>
    <dbReference type="NCBI Taxonomy" id="1408157"/>
    <lineage>
        <taxon>Eukaryota</taxon>
        <taxon>Fungi</taxon>
        <taxon>Dikarya</taxon>
        <taxon>Ascomycota</taxon>
        <taxon>Pezizomycotina</taxon>
        <taxon>Sordariomycetes</taxon>
        <taxon>Sordariomycetidae</taxon>
        <taxon>Coniochaetales</taxon>
        <taxon>Coniochaetaceae</taxon>
        <taxon>Coniochaeta</taxon>
    </lineage>
</organism>
<feature type="transmembrane region" description="Helical" evidence="1">
    <location>
        <begin position="6"/>
        <end position="22"/>
    </location>
</feature>
<gene>
    <name evidence="2" type="ORF">CONLIGDRAFT_544323</name>
</gene>
<feature type="non-terminal residue" evidence="2">
    <location>
        <position position="1"/>
    </location>
</feature>
<dbReference type="STRING" id="1408157.A0A1J7J6K3"/>
<proteinExistence type="predicted"/>
<protein>
    <submittedName>
        <fullName evidence="2">Uncharacterized protein</fullName>
    </submittedName>
</protein>
<dbReference type="EMBL" id="KV875108">
    <property type="protein sequence ID" value="OIW23130.1"/>
    <property type="molecule type" value="Genomic_DNA"/>
</dbReference>
<dbReference type="OrthoDB" id="4905839at2759"/>
<dbReference type="InterPro" id="IPR036927">
    <property type="entry name" value="Cyt_c_oxase-like_su1_sf"/>
</dbReference>
<reference evidence="2 3" key="1">
    <citation type="submission" date="2016-10" db="EMBL/GenBank/DDBJ databases">
        <title>Draft genome sequence of Coniochaeta ligniaria NRRL30616, a lignocellulolytic fungus for bioabatement of inhibitors in plant biomass hydrolysates.</title>
        <authorList>
            <consortium name="DOE Joint Genome Institute"/>
            <person name="Jimenez D.J."/>
            <person name="Hector R.E."/>
            <person name="Riley R."/>
            <person name="Sun H."/>
            <person name="Grigoriev I.V."/>
            <person name="Van Elsas J.D."/>
            <person name="Nichols N.N."/>
        </authorList>
    </citation>
    <scope>NUCLEOTIDE SEQUENCE [LARGE SCALE GENOMIC DNA]</scope>
    <source>
        <strain evidence="2 3">NRRL 30616</strain>
    </source>
</reference>